<proteinExistence type="inferred from homology"/>
<dbReference type="InterPro" id="IPR007214">
    <property type="entry name" value="YbaK/aa-tRNA-synth-assoc-dom"/>
</dbReference>
<dbReference type="InterPro" id="IPR004369">
    <property type="entry name" value="Prolyl-tRNA_editing_YbaK/EbsC"/>
</dbReference>
<feature type="domain" description="YbaK/aminoacyl-tRNA synthetase-associated" evidence="5">
    <location>
        <begin position="36"/>
        <end position="149"/>
    </location>
</feature>
<dbReference type="SUPFAM" id="SSF55826">
    <property type="entry name" value="YbaK/ProRS associated domain"/>
    <property type="match status" value="1"/>
</dbReference>
<evidence type="ECO:0000256" key="2">
    <source>
        <dbReference type="ARBA" id="ARBA00022917"/>
    </source>
</evidence>
<dbReference type="Proteomes" id="UP000824261">
    <property type="component" value="Unassembled WGS sequence"/>
</dbReference>
<dbReference type="Pfam" id="PF04073">
    <property type="entry name" value="tRNA_edit"/>
    <property type="match status" value="1"/>
</dbReference>
<name>A0A9D0ZZ74_9ACTN</name>
<dbReference type="GO" id="GO:0016829">
    <property type="term" value="F:lyase activity"/>
    <property type="evidence" value="ECO:0007669"/>
    <property type="project" value="UniProtKB-KW"/>
</dbReference>
<dbReference type="InterPro" id="IPR036754">
    <property type="entry name" value="YbaK/aa-tRNA-synt-asso_dom_sf"/>
</dbReference>
<dbReference type="PANTHER" id="PTHR30411">
    <property type="entry name" value="CYTOPLASMIC PROTEIN"/>
    <property type="match status" value="1"/>
</dbReference>
<dbReference type="Gene3D" id="3.90.960.10">
    <property type="entry name" value="YbaK/aminoacyl-tRNA synthetase-associated domain"/>
    <property type="match status" value="1"/>
</dbReference>
<dbReference type="CDD" id="cd00002">
    <property type="entry name" value="YbaK_deacylase"/>
    <property type="match status" value="1"/>
</dbReference>
<protein>
    <recommendedName>
        <fullName evidence="4">Cys-tRNA(Pro)/Cys-tRNA(Cys) deacylase</fullName>
        <ecNumber evidence="4">4.2.-.-</ecNumber>
    </recommendedName>
</protein>
<sequence>MSKKPDLKTNAMRALERVGASYDSRTFECTEALSGVEVAQLLGLDEDCVFKTLVTVGKSGDHFVFLVPVAEELDLKKAADAVGEKSVSMVRSKELLGLTGYVHGGCSPLGMKKFFTTTIDETAELFDDIYFSGGRIGCQIKTSLNELAKAIPFKLADLTR</sequence>
<evidence type="ECO:0000256" key="4">
    <source>
        <dbReference type="PIRNR" id="PIRNR006181"/>
    </source>
</evidence>
<comment type="caution">
    <text evidence="6">The sequence shown here is derived from an EMBL/GenBank/DDBJ whole genome shotgun (WGS) entry which is preliminary data.</text>
</comment>
<reference evidence="6" key="2">
    <citation type="journal article" date="2021" name="PeerJ">
        <title>Extensive microbial diversity within the chicken gut microbiome revealed by metagenomics and culture.</title>
        <authorList>
            <person name="Gilroy R."/>
            <person name="Ravi A."/>
            <person name="Getino M."/>
            <person name="Pursley I."/>
            <person name="Horton D.L."/>
            <person name="Alikhan N.F."/>
            <person name="Baker D."/>
            <person name="Gharbi K."/>
            <person name="Hall N."/>
            <person name="Watson M."/>
            <person name="Adriaenssens E.M."/>
            <person name="Foster-Nyarko E."/>
            <person name="Jarju S."/>
            <person name="Secka A."/>
            <person name="Antonio M."/>
            <person name="Oren A."/>
            <person name="Chaudhuri R.R."/>
            <person name="La Ragione R."/>
            <person name="Hildebrand F."/>
            <person name="Pallen M.J."/>
        </authorList>
    </citation>
    <scope>NUCLEOTIDE SEQUENCE</scope>
    <source>
        <strain evidence="6">ChiGjej1B1-2707</strain>
    </source>
</reference>
<dbReference type="PIRSF" id="PIRSF006181">
    <property type="entry name" value="EbsC_YbaK"/>
    <property type="match status" value="1"/>
</dbReference>
<dbReference type="PANTHER" id="PTHR30411:SF0">
    <property type="entry name" value="CYS-TRNA(PRO)_CYS-TRNA(CYS) DEACYLASE YBAK"/>
    <property type="match status" value="1"/>
</dbReference>
<keyword evidence="3 4" id="KW-0456">Lyase</keyword>
<evidence type="ECO:0000256" key="3">
    <source>
        <dbReference type="ARBA" id="ARBA00023239"/>
    </source>
</evidence>
<evidence type="ECO:0000313" key="6">
    <source>
        <dbReference type="EMBL" id="HIR01224.1"/>
    </source>
</evidence>
<dbReference type="GO" id="GO:0002161">
    <property type="term" value="F:aminoacyl-tRNA deacylase activity"/>
    <property type="evidence" value="ECO:0007669"/>
    <property type="project" value="InterPro"/>
</dbReference>
<accession>A0A9D0ZZ74</accession>
<evidence type="ECO:0000256" key="1">
    <source>
        <dbReference type="ARBA" id="ARBA00009798"/>
    </source>
</evidence>
<organism evidence="6 7">
    <name type="scientific">Candidatus Aveggerthella stercoripullorum</name>
    <dbReference type="NCBI Taxonomy" id="2840688"/>
    <lineage>
        <taxon>Bacteria</taxon>
        <taxon>Bacillati</taxon>
        <taxon>Actinomycetota</taxon>
        <taxon>Coriobacteriia</taxon>
        <taxon>Eggerthellales</taxon>
        <taxon>Eggerthellaceae</taxon>
        <taxon>Eggerthellaceae incertae sedis</taxon>
        <taxon>Candidatus Aveggerthella</taxon>
    </lineage>
</organism>
<dbReference type="AlphaFoldDB" id="A0A9D0ZZ74"/>
<reference evidence="6" key="1">
    <citation type="submission" date="2020-10" db="EMBL/GenBank/DDBJ databases">
        <authorList>
            <person name="Gilroy R."/>
        </authorList>
    </citation>
    <scope>NUCLEOTIDE SEQUENCE</scope>
    <source>
        <strain evidence="6">ChiGjej1B1-2707</strain>
    </source>
</reference>
<evidence type="ECO:0000313" key="7">
    <source>
        <dbReference type="Proteomes" id="UP000824261"/>
    </source>
</evidence>
<keyword evidence="2 4" id="KW-0648">Protein biosynthesis</keyword>
<comment type="similarity">
    <text evidence="1 4">Belongs to the prolyl-tRNA editing family. YbaK/EbsC subfamily.</text>
</comment>
<dbReference type="EMBL" id="DVGB01000039">
    <property type="protein sequence ID" value="HIR01224.1"/>
    <property type="molecule type" value="Genomic_DNA"/>
</dbReference>
<gene>
    <name evidence="6" type="ORF">IAA69_03060</name>
</gene>
<dbReference type="EC" id="4.2.-.-" evidence="4"/>
<dbReference type="GO" id="GO:0006412">
    <property type="term" value="P:translation"/>
    <property type="evidence" value="ECO:0007669"/>
    <property type="project" value="UniProtKB-KW"/>
</dbReference>
<evidence type="ECO:0000259" key="5">
    <source>
        <dbReference type="Pfam" id="PF04073"/>
    </source>
</evidence>